<dbReference type="AlphaFoldDB" id="A0A271J354"/>
<feature type="domain" description="DUF5916" evidence="3">
    <location>
        <begin position="252"/>
        <end position="356"/>
    </location>
</feature>
<sequence length="738" mass="80758">MLRSLLLAALALGAPAVAQTSAPADDLPTPAPTEREIWATFTDEAPRIDGHLDELLWRRVEPVRLFTQVWPDTGAPATEETEAYVAYDHDNLYVAFRMLDSEPHLIRAKNLERGGRNDRDDHAYIGLDTYRDGRNAYLFEMNALGTQDDATITDEGLTIDSFSWDAVFRSETVIDETGWTMEVAIPFRQLRFPEGDDLAFGLMLSRTINRKNERVLWPEIGLDRGSSFAALATVSQYGVLRGLKGIRRGRNLEIKPYGITGAQQTRPDLGLPDTEAEVTADAGVDIKYGISSNLTMDLTVNTDFAQVEADNVQINLSRFGLFFPEKREFFLERSGLFEHGNARSTQTFFSRRIGLTEDILAGARVTGQVGPFSGGVLNIETGPGMGDLFGTQSTNNTVARLRTDVLPRATVGGIVTNLQTSDRFNRAAGVDGQVRFGANSLVDAWATQVWDSDPDLNSAAGHALVQLATDEVGANVAFTSVGSTYAPALGFVRRQDMRRVAGGAFYRPLVSIPGLPIVRRLAIQTEGAYITGQDGEVQTTELGAEVRADLYRRDVVGLSVNRQFERLEVPFAIREDEIVAPGDYAFVQAGLQGETDSSRPLFASGGVATGGFFGGTRTDLGVNAGWRQSQHLVLEGGLNHSVIDLGNGSFSATVASLSALTAFSRTLFGRTLVQYDNFSQELQANVRLDWIHTPGSDLFVVFNTAYGLEDDADPFDPRRTLSFRDRVAIVKLTYLVLI</sequence>
<feature type="signal peptide" evidence="1">
    <location>
        <begin position="1"/>
        <end position="18"/>
    </location>
</feature>
<proteinExistence type="predicted"/>
<dbReference type="InterPro" id="IPR010502">
    <property type="entry name" value="Carb-bd_dom_fam9"/>
</dbReference>
<dbReference type="Pfam" id="PF06452">
    <property type="entry name" value="CBM9_1"/>
    <property type="match status" value="1"/>
</dbReference>
<dbReference type="GO" id="GO:0016052">
    <property type="term" value="P:carbohydrate catabolic process"/>
    <property type="evidence" value="ECO:0007669"/>
    <property type="project" value="InterPro"/>
</dbReference>
<reference evidence="4 5" key="1">
    <citation type="submission" date="2016-11" db="EMBL/GenBank/DDBJ databases">
        <title>Study of marine rhodopsin-containing bacteria.</title>
        <authorList>
            <person name="Yoshizawa S."/>
            <person name="Kumagai Y."/>
            <person name="Kogure K."/>
        </authorList>
    </citation>
    <scope>NUCLEOTIDE SEQUENCE [LARGE SCALE GENOMIC DNA]</scope>
    <source>
        <strain evidence="4 5">SAORIC-28</strain>
    </source>
</reference>
<dbReference type="Pfam" id="PF19313">
    <property type="entry name" value="DUF5916"/>
    <property type="match status" value="1"/>
</dbReference>
<evidence type="ECO:0000313" key="5">
    <source>
        <dbReference type="Proteomes" id="UP000216339"/>
    </source>
</evidence>
<evidence type="ECO:0000313" key="4">
    <source>
        <dbReference type="EMBL" id="PAP77780.1"/>
    </source>
</evidence>
<dbReference type="CDD" id="cd09618">
    <property type="entry name" value="CBM9_like_2"/>
    <property type="match status" value="1"/>
</dbReference>
<dbReference type="GO" id="GO:0030246">
    <property type="term" value="F:carbohydrate binding"/>
    <property type="evidence" value="ECO:0007669"/>
    <property type="project" value="InterPro"/>
</dbReference>
<dbReference type="Gene3D" id="2.60.40.1190">
    <property type="match status" value="1"/>
</dbReference>
<comment type="caution">
    <text evidence="4">The sequence shown here is derived from an EMBL/GenBank/DDBJ whole genome shotgun (WGS) entry which is preliminary data.</text>
</comment>
<name>A0A271J354_9BACT</name>
<dbReference type="RefSeq" id="WP_095511447.1">
    <property type="nucleotide sequence ID" value="NZ_MQWD01000001.1"/>
</dbReference>
<dbReference type="GO" id="GO:0004553">
    <property type="term" value="F:hydrolase activity, hydrolyzing O-glycosyl compounds"/>
    <property type="evidence" value="ECO:0007669"/>
    <property type="project" value="InterPro"/>
</dbReference>
<evidence type="ECO:0000259" key="2">
    <source>
        <dbReference type="Pfam" id="PF06452"/>
    </source>
</evidence>
<accession>A0A271J354</accession>
<dbReference type="SUPFAM" id="SSF49344">
    <property type="entry name" value="CBD9-like"/>
    <property type="match status" value="1"/>
</dbReference>
<organism evidence="4 5">
    <name type="scientific">Rubrivirga marina</name>
    <dbReference type="NCBI Taxonomy" id="1196024"/>
    <lineage>
        <taxon>Bacteria</taxon>
        <taxon>Pseudomonadati</taxon>
        <taxon>Rhodothermota</taxon>
        <taxon>Rhodothermia</taxon>
        <taxon>Rhodothermales</taxon>
        <taxon>Rubricoccaceae</taxon>
        <taxon>Rubrivirga</taxon>
    </lineage>
</organism>
<protein>
    <submittedName>
        <fullName evidence="4">Uncharacterized protein</fullName>
    </submittedName>
</protein>
<dbReference type="EMBL" id="MQWD01000001">
    <property type="protein sequence ID" value="PAP77780.1"/>
    <property type="molecule type" value="Genomic_DNA"/>
</dbReference>
<feature type="domain" description="Carbohydrate-binding" evidence="2">
    <location>
        <begin position="48"/>
        <end position="204"/>
    </location>
</feature>
<dbReference type="InterPro" id="IPR045670">
    <property type="entry name" value="DUF5916"/>
</dbReference>
<evidence type="ECO:0000256" key="1">
    <source>
        <dbReference type="SAM" id="SignalP"/>
    </source>
</evidence>
<dbReference type="Proteomes" id="UP000216339">
    <property type="component" value="Unassembled WGS sequence"/>
</dbReference>
<gene>
    <name evidence="4" type="ORF">BSZ37_15675</name>
</gene>
<keyword evidence="5" id="KW-1185">Reference proteome</keyword>
<dbReference type="OrthoDB" id="9786766at2"/>
<feature type="chain" id="PRO_5012108612" evidence="1">
    <location>
        <begin position="19"/>
        <end position="738"/>
    </location>
</feature>
<keyword evidence="1" id="KW-0732">Signal</keyword>
<evidence type="ECO:0000259" key="3">
    <source>
        <dbReference type="Pfam" id="PF19313"/>
    </source>
</evidence>